<evidence type="ECO:0000313" key="3">
    <source>
        <dbReference type="Proteomes" id="UP000663193"/>
    </source>
</evidence>
<reference evidence="3" key="1">
    <citation type="journal article" date="2021" name="BMC Genomics">
        <title>Chromosome-level genome assembly and manually-curated proteome of model necrotroph Parastagonospora nodorum Sn15 reveals a genome-wide trove of candidate effector homologs, and redundancy of virulence-related functions within an accessory chromosome.</title>
        <authorList>
            <person name="Bertazzoni S."/>
            <person name="Jones D.A.B."/>
            <person name="Phan H.T."/>
            <person name="Tan K.-C."/>
            <person name="Hane J.K."/>
        </authorList>
    </citation>
    <scope>NUCLEOTIDE SEQUENCE [LARGE SCALE GENOMIC DNA]</scope>
    <source>
        <strain evidence="3">SN15 / ATCC MYA-4574 / FGSC 10173)</strain>
    </source>
</reference>
<evidence type="ECO:0000259" key="1">
    <source>
        <dbReference type="Pfam" id="PF01636"/>
    </source>
</evidence>
<dbReference type="InterPro" id="IPR051035">
    <property type="entry name" value="Mito_inheritance_9"/>
</dbReference>
<dbReference type="PANTHER" id="PTHR36091">
    <property type="entry name" value="ALTERED INHERITANCE OF MITOCHONDRIA PROTEIN 9, MITOCHONDRIAL"/>
    <property type="match status" value="1"/>
</dbReference>
<keyword evidence="3" id="KW-1185">Reference proteome</keyword>
<dbReference type="InterPro" id="IPR011009">
    <property type="entry name" value="Kinase-like_dom_sf"/>
</dbReference>
<dbReference type="Pfam" id="PF01636">
    <property type="entry name" value="APH"/>
    <property type="match status" value="1"/>
</dbReference>
<protein>
    <recommendedName>
        <fullName evidence="1">Aminoglycoside phosphotransferase domain-containing protein</fullName>
    </recommendedName>
</protein>
<dbReference type="InterPro" id="IPR002575">
    <property type="entry name" value="Aminoglycoside_PTrfase"/>
</dbReference>
<dbReference type="Gene3D" id="3.90.1200.10">
    <property type="match status" value="1"/>
</dbReference>
<proteinExistence type="predicted"/>
<dbReference type="VEuPathDB" id="FungiDB:JI435_137300"/>
<dbReference type="EMBL" id="CP069038">
    <property type="protein sequence ID" value="QRD03866.1"/>
    <property type="molecule type" value="Genomic_DNA"/>
</dbReference>
<organism evidence="2 3">
    <name type="scientific">Phaeosphaeria nodorum (strain SN15 / ATCC MYA-4574 / FGSC 10173)</name>
    <name type="common">Glume blotch fungus</name>
    <name type="synonym">Parastagonospora nodorum</name>
    <dbReference type="NCBI Taxonomy" id="321614"/>
    <lineage>
        <taxon>Eukaryota</taxon>
        <taxon>Fungi</taxon>
        <taxon>Dikarya</taxon>
        <taxon>Ascomycota</taxon>
        <taxon>Pezizomycotina</taxon>
        <taxon>Dothideomycetes</taxon>
        <taxon>Pleosporomycetidae</taxon>
        <taxon>Pleosporales</taxon>
        <taxon>Pleosporineae</taxon>
        <taxon>Phaeosphaeriaceae</taxon>
        <taxon>Parastagonospora</taxon>
    </lineage>
</organism>
<dbReference type="Proteomes" id="UP000663193">
    <property type="component" value="Chromosome 16"/>
</dbReference>
<accession>A0A7U2FJ24</accession>
<dbReference type="SUPFAM" id="SSF56112">
    <property type="entry name" value="Protein kinase-like (PK-like)"/>
    <property type="match status" value="1"/>
</dbReference>
<sequence length="549" mass="61923">MANQRPFPQHVSRSSLSDLQHGQDLFNYTRGRFVHNDEHEMSRRHVRFNVNELARCVAEAVGAKACMNISKYLDGMYNKSMLLTMNDGSRVVAKVPNPNAGLPHLATASEVATMAFARKVLEIPVPRVLAWCSRAHENTVGAEYIIMEEVPGIELEQVWPKMSIEDRFAVVKSIVGFQKAWTSVSFTNYGSLYFSRDLEGAPSSQPLYIDENGNYITNEEFAVGPSTARETFDSGRGGIDFDRGPWGSLEAYHRAIGHREMACVRQLSELPKSPVTLCGPGTYQPTKAKKLKALHYYLDMLKYLLPEDQKISTAHLWHDDLHVANIFVDPAEPTKVVSLIDWQSTEISPLYFHARQPHFIDYVGPPINGLERPQPRKDLDELAPSEKEAANALYLQQSLCSLYNTITHRQNPRLYAALQFQNTQKYLLLVLARNLLIDGEASYLSQIAELESTWSEFTGNEGSTYPFAFSEKERKELEADVEGVVRGMEAMRSIRESLGELFPEQGIVKSDNYEEALDALSQMKDQVIGEFATNASEREAWEKAWPFGA</sequence>
<dbReference type="PANTHER" id="PTHR36091:SF2">
    <property type="entry name" value="AMINOGLYCOSIDE PHOSPHOTRANSFERASE DOMAIN-CONTAINING PROTEIN"/>
    <property type="match status" value="1"/>
</dbReference>
<dbReference type="OrthoDB" id="2831558at2759"/>
<feature type="domain" description="Aminoglycoside phosphotransferase" evidence="1">
    <location>
        <begin position="74"/>
        <end position="195"/>
    </location>
</feature>
<evidence type="ECO:0000313" key="2">
    <source>
        <dbReference type="EMBL" id="QRD03866.1"/>
    </source>
</evidence>
<name>A0A7U2FJ24_PHANO</name>
<dbReference type="AlphaFoldDB" id="A0A7U2FJ24"/>
<dbReference type="Gene3D" id="3.30.200.20">
    <property type="entry name" value="Phosphorylase Kinase, domain 1"/>
    <property type="match status" value="1"/>
</dbReference>
<gene>
    <name evidence="2" type="ORF">JI435_137300</name>
</gene>